<keyword evidence="1" id="KW-0812">Transmembrane</keyword>
<feature type="transmembrane region" description="Helical" evidence="1">
    <location>
        <begin position="125"/>
        <end position="142"/>
    </location>
</feature>
<protein>
    <submittedName>
        <fullName evidence="2">Uncharacterized protein</fullName>
    </submittedName>
</protein>
<accession>A0A6A5GLI8</accession>
<dbReference type="CTD" id="9818683"/>
<proteinExistence type="predicted"/>
<dbReference type="PANTHER" id="PTHR34152:SF4">
    <property type="entry name" value="SMALL INTEGRAL MEMBRANE PROTEIN"/>
    <property type="match status" value="1"/>
</dbReference>
<organism evidence="2 3">
    <name type="scientific">Caenorhabditis remanei</name>
    <name type="common">Caenorhabditis vulgaris</name>
    <dbReference type="NCBI Taxonomy" id="31234"/>
    <lineage>
        <taxon>Eukaryota</taxon>
        <taxon>Metazoa</taxon>
        <taxon>Ecdysozoa</taxon>
        <taxon>Nematoda</taxon>
        <taxon>Chromadorea</taxon>
        <taxon>Rhabditida</taxon>
        <taxon>Rhabditina</taxon>
        <taxon>Rhabditomorpha</taxon>
        <taxon>Rhabditoidea</taxon>
        <taxon>Rhabditidae</taxon>
        <taxon>Peloderinae</taxon>
        <taxon>Caenorhabditis</taxon>
    </lineage>
</organism>
<name>A0A6A5GLI8_CAERE</name>
<gene>
    <name evidence="2" type="ORF">GCK72_011994</name>
</gene>
<dbReference type="KEGG" id="crq:GCK72_011994"/>
<dbReference type="EMBL" id="WUAV01000004">
    <property type="protein sequence ID" value="KAF1755544.1"/>
    <property type="molecule type" value="Genomic_DNA"/>
</dbReference>
<evidence type="ECO:0000313" key="2">
    <source>
        <dbReference type="EMBL" id="KAF1755544.1"/>
    </source>
</evidence>
<dbReference type="RefSeq" id="XP_003103553.2">
    <property type="nucleotide sequence ID" value="XM_003103505.2"/>
</dbReference>
<feature type="transmembrane region" description="Helical" evidence="1">
    <location>
        <begin position="154"/>
        <end position="176"/>
    </location>
</feature>
<keyword evidence="1" id="KW-1133">Transmembrane helix</keyword>
<evidence type="ECO:0000256" key="1">
    <source>
        <dbReference type="SAM" id="Phobius"/>
    </source>
</evidence>
<sequence>MSLNAIDLEALHTPETRNEDFENLKQREYGFSILYIFITFVAIQFASLFLILGLSDYKTCSADSRVRIWMMLVGALLLLERGIAIRRQIARTNFHNYKFQSLENEDWKHEMQRKKLKSRPVSQDFIWLLLVVLSVIGLTWLLNIPTNGACDALIFYPVFIFSTFVLSSCIFTVIFASLCFCSRKLFCCCCNKSRR</sequence>
<dbReference type="PANTHER" id="PTHR34152">
    <property type="entry name" value="PROTEIN CBG12353-RELATED"/>
    <property type="match status" value="1"/>
</dbReference>
<dbReference type="Proteomes" id="UP000483820">
    <property type="component" value="Chromosome IV"/>
</dbReference>
<feature type="transmembrane region" description="Helical" evidence="1">
    <location>
        <begin position="66"/>
        <end position="84"/>
    </location>
</feature>
<dbReference type="GeneID" id="9818683"/>
<feature type="transmembrane region" description="Helical" evidence="1">
    <location>
        <begin position="33"/>
        <end position="54"/>
    </location>
</feature>
<keyword evidence="1" id="KW-0472">Membrane</keyword>
<reference evidence="2 3" key="1">
    <citation type="submission" date="2019-12" db="EMBL/GenBank/DDBJ databases">
        <title>Chromosome-level assembly of the Caenorhabditis remanei genome.</title>
        <authorList>
            <person name="Teterina A.A."/>
            <person name="Willis J.H."/>
            <person name="Phillips P.C."/>
        </authorList>
    </citation>
    <scope>NUCLEOTIDE SEQUENCE [LARGE SCALE GENOMIC DNA]</scope>
    <source>
        <strain evidence="2 3">PX506</strain>
        <tissue evidence="2">Whole organism</tissue>
    </source>
</reference>
<dbReference type="AlphaFoldDB" id="A0A6A5GLI8"/>
<comment type="caution">
    <text evidence="2">The sequence shown here is derived from an EMBL/GenBank/DDBJ whole genome shotgun (WGS) entry which is preliminary data.</text>
</comment>
<evidence type="ECO:0000313" key="3">
    <source>
        <dbReference type="Proteomes" id="UP000483820"/>
    </source>
</evidence>